<dbReference type="EMBL" id="ML978960">
    <property type="protein sequence ID" value="KAF1931822.1"/>
    <property type="molecule type" value="Genomic_DNA"/>
</dbReference>
<dbReference type="PROSITE" id="PS50097">
    <property type="entry name" value="BTB"/>
    <property type="match status" value="1"/>
</dbReference>
<dbReference type="InterPro" id="IPR000210">
    <property type="entry name" value="BTB/POZ_dom"/>
</dbReference>
<evidence type="ECO:0000256" key="1">
    <source>
        <dbReference type="SAM" id="MobiDB-lite"/>
    </source>
</evidence>
<feature type="domain" description="BTB" evidence="2">
    <location>
        <begin position="255"/>
        <end position="325"/>
    </location>
</feature>
<sequence>MSFSTSPMHPDVSTQPAMDRQDQRKRAFSQAFQRANQPRHSDQNAQPTKRILSYPLGVAGLHKQEFDQENEVPLDLDSTAAFDEIPETQIRHLAPVDLQSAHPALHNYASLQYKLYSNGPGLELGYELGSSPPVLRDPQPKFSIRHDSLPTPPIVRGQSMFGPSPCIRTGLSSSLEDIANSFAQPETKLSSMSNASAAICPMTPSALNFGDLTLHSQGRSLPSSPHRYGSQGGRTTTRVMPVSFFAKHFPDINANEVIMLFDKGNSLVKADKYPLCSASRFFTQLLDGPFLDHGLTHCIRLRDDFPYAITTIFHFIETGNYTFDQRAFIAYPLLTALDFHVHIYLAGSKYGLVALQDHAINAYLGIAEHELKLGFLAISSGQLGDDQIPMPSFPFIPPPNAQADGETTIAPTDRFLNSLVLLWRNTQSRFDALRRAVLELIKRNLSKLLRISFFITLLQEIVGFGDDVVASLGDDGFEVKAFQVPRGARVNQTVRFEV</sequence>
<dbReference type="Gene3D" id="3.30.710.10">
    <property type="entry name" value="Potassium Channel Kv1.1, Chain A"/>
    <property type="match status" value="1"/>
</dbReference>
<evidence type="ECO:0000313" key="3">
    <source>
        <dbReference type="EMBL" id="KAF1931822.1"/>
    </source>
</evidence>
<organism evidence="3 4">
    <name type="scientific">Didymella exigua CBS 183.55</name>
    <dbReference type="NCBI Taxonomy" id="1150837"/>
    <lineage>
        <taxon>Eukaryota</taxon>
        <taxon>Fungi</taxon>
        <taxon>Dikarya</taxon>
        <taxon>Ascomycota</taxon>
        <taxon>Pezizomycotina</taxon>
        <taxon>Dothideomycetes</taxon>
        <taxon>Pleosporomycetidae</taxon>
        <taxon>Pleosporales</taxon>
        <taxon>Pleosporineae</taxon>
        <taxon>Didymellaceae</taxon>
        <taxon>Didymella</taxon>
    </lineage>
</organism>
<evidence type="ECO:0000259" key="2">
    <source>
        <dbReference type="PROSITE" id="PS50097"/>
    </source>
</evidence>
<reference evidence="3" key="1">
    <citation type="journal article" date="2020" name="Stud. Mycol.">
        <title>101 Dothideomycetes genomes: a test case for predicting lifestyles and emergence of pathogens.</title>
        <authorList>
            <person name="Haridas S."/>
            <person name="Albert R."/>
            <person name="Binder M."/>
            <person name="Bloem J."/>
            <person name="Labutti K."/>
            <person name="Salamov A."/>
            <person name="Andreopoulos B."/>
            <person name="Baker S."/>
            <person name="Barry K."/>
            <person name="Bills G."/>
            <person name="Bluhm B."/>
            <person name="Cannon C."/>
            <person name="Castanera R."/>
            <person name="Culley D."/>
            <person name="Daum C."/>
            <person name="Ezra D."/>
            <person name="Gonzalez J."/>
            <person name="Henrissat B."/>
            <person name="Kuo A."/>
            <person name="Liang C."/>
            <person name="Lipzen A."/>
            <person name="Lutzoni F."/>
            <person name="Magnuson J."/>
            <person name="Mondo S."/>
            <person name="Nolan M."/>
            <person name="Ohm R."/>
            <person name="Pangilinan J."/>
            <person name="Park H.-J."/>
            <person name="Ramirez L."/>
            <person name="Alfaro M."/>
            <person name="Sun H."/>
            <person name="Tritt A."/>
            <person name="Yoshinaga Y."/>
            <person name="Zwiers L.-H."/>
            <person name="Turgeon B."/>
            <person name="Goodwin S."/>
            <person name="Spatafora J."/>
            <person name="Crous P."/>
            <person name="Grigoriev I."/>
        </authorList>
    </citation>
    <scope>NUCLEOTIDE SEQUENCE</scope>
    <source>
        <strain evidence="3">CBS 183.55</strain>
    </source>
</reference>
<proteinExistence type="predicted"/>
<dbReference type="OrthoDB" id="6359816at2759"/>
<gene>
    <name evidence="3" type="ORF">M421DRAFT_321363</name>
</gene>
<evidence type="ECO:0000313" key="4">
    <source>
        <dbReference type="Proteomes" id="UP000800082"/>
    </source>
</evidence>
<dbReference type="RefSeq" id="XP_033452070.1">
    <property type="nucleotide sequence ID" value="XM_033589296.1"/>
</dbReference>
<dbReference type="GeneID" id="54346943"/>
<dbReference type="InterPro" id="IPR011333">
    <property type="entry name" value="SKP1/BTB/POZ_sf"/>
</dbReference>
<feature type="compositionally biased region" description="Polar residues" evidence="1">
    <location>
        <begin position="30"/>
        <end position="47"/>
    </location>
</feature>
<feature type="compositionally biased region" description="Polar residues" evidence="1">
    <location>
        <begin position="1"/>
        <end position="16"/>
    </location>
</feature>
<dbReference type="Proteomes" id="UP000800082">
    <property type="component" value="Unassembled WGS sequence"/>
</dbReference>
<dbReference type="SUPFAM" id="SSF54695">
    <property type="entry name" value="POZ domain"/>
    <property type="match status" value="1"/>
</dbReference>
<keyword evidence="4" id="KW-1185">Reference proteome</keyword>
<name>A0A6A5RVD0_9PLEO</name>
<protein>
    <recommendedName>
        <fullName evidence="2">BTB domain-containing protein</fullName>
    </recommendedName>
</protein>
<feature type="region of interest" description="Disordered" evidence="1">
    <location>
        <begin position="1"/>
        <end position="48"/>
    </location>
</feature>
<accession>A0A6A5RVD0</accession>
<dbReference type="AlphaFoldDB" id="A0A6A5RVD0"/>